<dbReference type="InterPro" id="IPR035093">
    <property type="entry name" value="RelE/ParE_toxin_dom_sf"/>
</dbReference>
<gene>
    <name evidence="1" type="ORF">CFX0092_A2742</name>
</gene>
<evidence type="ECO:0000313" key="1">
    <source>
        <dbReference type="EMBL" id="CUS04620.2"/>
    </source>
</evidence>
<reference evidence="1" key="1">
    <citation type="submission" date="2016-01" db="EMBL/GenBank/DDBJ databases">
        <authorList>
            <person name="Mcilroy J.S."/>
            <person name="Karst M S."/>
            <person name="Albertsen M."/>
        </authorList>
    </citation>
    <scope>NUCLEOTIDE SEQUENCE</scope>
    <source>
        <strain evidence="1">Cfx-K</strain>
    </source>
</reference>
<evidence type="ECO:0008006" key="3">
    <source>
        <dbReference type="Google" id="ProtNLM"/>
    </source>
</evidence>
<dbReference type="KEGG" id="pbf:CFX0092_A2742"/>
<protein>
    <recommendedName>
        <fullName evidence="3">Plasmid maintenance system killer</fullName>
    </recommendedName>
</protein>
<keyword evidence="2" id="KW-1185">Reference proteome</keyword>
<dbReference type="Gene3D" id="3.30.2310.20">
    <property type="entry name" value="RelE-like"/>
    <property type="match status" value="1"/>
</dbReference>
<evidence type="ECO:0000313" key="2">
    <source>
        <dbReference type="Proteomes" id="UP000215027"/>
    </source>
</evidence>
<accession>A0A160T705</accession>
<organism evidence="1 2">
    <name type="scientific">Candidatus Promineifilum breve</name>
    <dbReference type="NCBI Taxonomy" id="1806508"/>
    <lineage>
        <taxon>Bacteria</taxon>
        <taxon>Bacillati</taxon>
        <taxon>Chloroflexota</taxon>
        <taxon>Ardenticatenia</taxon>
        <taxon>Candidatus Promineifilales</taxon>
        <taxon>Candidatus Promineifilaceae</taxon>
        <taxon>Candidatus Promineifilum</taxon>
    </lineage>
</organism>
<proteinExistence type="predicted"/>
<name>A0A160T705_9CHLR</name>
<dbReference type="EMBL" id="LN890655">
    <property type="protein sequence ID" value="CUS04620.2"/>
    <property type="molecule type" value="Genomic_DNA"/>
</dbReference>
<dbReference type="AlphaFoldDB" id="A0A160T705"/>
<sequence length="49" mass="5711">MYNNKNMGDKTKDFSWAVRVKSVRVSGNWRVTFVFDGQDAANVNLEDYH</sequence>
<dbReference type="Proteomes" id="UP000215027">
    <property type="component" value="Chromosome I"/>
</dbReference>